<gene>
    <name evidence="4" type="ORF">ANCDUO_17224</name>
</gene>
<evidence type="ECO:0000313" key="4">
    <source>
        <dbReference type="EMBL" id="KIH52672.1"/>
    </source>
</evidence>
<dbReference type="AlphaFoldDB" id="A0A0C2CS98"/>
<evidence type="ECO:0000313" key="5">
    <source>
        <dbReference type="Proteomes" id="UP000054047"/>
    </source>
</evidence>
<dbReference type="InterPro" id="IPR042089">
    <property type="entry name" value="Peptidase_M13_dom_2"/>
</dbReference>
<name>A0A0C2CS98_9BILA</name>
<feature type="non-terminal residue" evidence="4">
    <location>
        <position position="290"/>
    </location>
</feature>
<dbReference type="OrthoDB" id="5868644at2759"/>
<accession>A0A0C2CS98</accession>
<sequence>MAKLLEVTTGLVVLLGVLGVVSVVFNVLTWVKLNENKDGSSPAPKIWNTGEHTLALKKEELAAKLKETPHEELDEQTVRQSSVMKLRNIKNALFTPVEPVASVLPPLRVNDSRYCPSYGEPDKKYAYQEAASYLLSGLDQTVDPCEDFYAFTCNTYLRNHNATEIGVNRIGTYKDAQDDVDAEIVEALEAVNVNDAAKWSETERLVKATLFTCVHHTRAKNPIDNSKNVLIEMRDLFGGIPFLNHTLKKDIDFFDIMGKFEQNHAMGTLLGAMVSVDFKNVKKHSLFISQ</sequence>
<organism evidence="4 5">
    <name type="scientific">Ancylostoma duodenale</name>
    <dbReference type="NCBI Taxonomy" id="51022"/>
    <lineage>
        <taxon>Eukaryota</taxon>
        <taxon>Metazoa</taxon>
        <taxon>Ecdysozoa</taxon>
        <taxon>Nematoda</taxon>
        <taxon>Chromadorea</taxon>
        <taxon>Rhabditida</taxon>
        <taxon>Rhabditina</taxon>
        <taxon>Rhabditomorpha</taxon>
        <taxon>Strongyloidea</taxon>
        <taxon>Ancylostomatidae</taxon>
        <taxon>Ancylostomatinae</taxon>
        <taxon>Ancylostoma</taxon>
    </lineage>
</organism>
<keyword evidence="2" id="KW-0812">Transmembrane</keyword>
<dbReference type="InterPro" id="IPR024079">
    <property type="entry name" value="MetalloPept_cat_dom_sf"/>
</dbReference>
<dbReference type="EMBL" id="KN743047">
    <property type="protein sequence ID" value="KIH52672.1"/>
    <property type="molecule type" value="Genomic_DNA"/>
</dbReference>
<comment type="similarity">
    <text evidence="1">Belongs to the peptidase M13 family.</text>
</comment>
<dbReference type="PANTHER" id="PTHR11733">
    <property type="entry name" value="ZINC METALLOPROTEASE FAMILY M13 NEPRILYSIN-RELATED"/>
    <property type="match status" value="1"/>
</dbReference>
<feature type="transmembrane region" description="Helical" evidence="2">
    <location>
        <begin position="12"/>
        <end position="31"/>
    </location>
</feature>
<dbReference type="InterPro" id="IPR008753">
    <property type="entry name" value="Peptidase_M13_N"/>
</dbReference>
<dbReference type="Proteomes" id="UP000054047">
    <property type="component" value="Unassembled WGS sequence"/>
</dbReference>
<dbReference type="MEROPS" id="M13.011"/>
<reference evidence="4 5" key="1">
    <citation type="submission" date="2013-12" db="EMBL/GenBank/DDBJ databases">
        <title>Draft genome of the parsitic nematode Ancylostoma duodenale.</title>
        <authorList>
            <person name="Mitreva M."/>
        </authorList>
    </citation>
    <scope>NUCLEOTIDE SEQUENCE [LARGE SCALE GENOMIC DNA]</scope>
    <source>
        <strain evidence="4 5">Zhejiang</strain>
    </source>
</reference>
<dbReference type="InterPro" id="IPR000718">
    <property type="entry name" value="Peptidase_M13"/>
</dbReference>
<proteinExistence type="inferred from homology"/>
<evidence type="ECO:0000256" key="1">
    <source>
        <dbReference type="ARBA" id="ARBA00007357"/>
    </source>
</evidence>
<dbReference type="GO" id="GO:0005886">
    <property type="term" value="C:plasma membrane"/>
    <property type="evidence" value="ECO:0007669"/>
    <property type="project" value="TreeGrafter"/>
</dbReference>
<dbReference type="PROSITE" id="PS51885">
    <property type="entry name" value="NEPRILYSIN"/>
    <property type="match status" value="1"/>
</dbReference>
<dbReference type="Pfam" id="PF05649">
    <property type="entry name" value="Peptidase_M13_N"/>
    <property type="match status" value="1"/>
</dbReference>
<dbReference type="SUPFAM" id="SSF55486">
    <property type="entry name" value="Metalloproteases ('zincins'), catalytic domain"/>
    <property type="match status" value="1"/>
</dbReference>
<dbReference type="Gene3D" id="3.40.390.10">
    <property type="entry name" value="Collagenase (Catalytic Domain)"/>
    <property type="match status" value="1"/>
</dbReference>
<evidence type="ECO:0000256" key="2">
    <source>
        <dbReference type="SAM" id="Phobius"/>
    </source>
</evidence>
<feature type="domain" description="Peptidase M13 N-terminal" evidence="3">
    <location>
        <begin position="144"/>
        <end position="290"/>
    </location>
</feature>
<keyword evidence="2" id="KW-0472">Membrane</keyword>
<keyword evidence="2" id="KW-1133">Transmembrane helix</keyword>
<dbReference type="GO" id="GO:0016485">
    <property type="term" value="P:protein processing"/>
    <property type="evidence" value="ECO:0007669"/>
    <property type="project" value="TreeGrafter"/>
</dbReference>
<dbReference type="Gene3D" id="1.10.1380.10">
    <property type="entry name" value="Neutral endopeptidase , domain2"/>
    <property type="match status" value="1"/>
</dbReference>
<dbReference type="GO" id="GO:0004222">
    <property type="term" value="F:metalloendopeptidase activity"/>
    <property type="evidence" value="ECO:0007669"/>
    <property type="project" value="InterPro"/>
</dbReference>
<protein>
    <recommendedName>
        <fullName evidence="3">Peptidase M13 N-terminal domain-containing protein</fullName>
    </recommendedName>
</protein>
<dbReference type="PANTHER" id="PTHR11733:SF188">
    <property type="entry name" value="NEPRILYSIN"/>
    <property type="match status" value="1"/>
</dbReference>
<keyword evidence="5" id="KW-1185">Reference proteome</keyword>
<evidence type="ECO:0000259" key="3">
    <source>
        <dbReference type="Pfam" id="PF05649"/>
    </source>
</evidence>